<dbReference type="PROSITE" id="PS50056">
    <property type="entry name" value="TYR_PHOSPHATASE_2"/>
    <property type="match status" value="1"/>
</dbReference>
<evidence type="ECO:0000259" key="1">
    <source>
        <dbReference type="PROSITE" id="PS50056"/>
    </source>
</evidence>
<dbReference type="AlphaFoldDB" id="A0A0A2VKI2"/>
<dbReference type="SUPFAM" id="SSF52799">
    <property type="entry name" value="(Phosphotyrosine protein) phosphatases II"/>
    <property type="match status" value="1"/>
</dbReference>
<dbReference type="Pfam" id="PF13350">
    <property type="entry name" value="Y_phosphatase3"/>
    <property type="match status" value="1"/>
</dbReference>
<dbReference type="PROSITE" id="PS00383">
    <property type="entry name" value="TYR_PHOSPHATASE_1"/>
    <property type="match status" value="1"/>
</dbReference>
<dbReference type="InterPro" id="IPR026893">
    <property type="entry name" value="Tyr/Ser_Pase_IphP-type"/>
</dbReference>
<dbReference type="OrthoDB" id="449382at2759"/>
<dbReference type="EMBL" id="ANFO01000751">
    <property type="protein sequence ID" value="KGQ06827.1"/>
    <property type="molecule type" value="Genomic_DNA"/>
</dbReference>
<accession>A0A0A2VKI2</accession>
<comment type="caution">
    <text evidence="2">The sequence shown here is derived from an EMBL/GenBank/DDBJ whole genome shotgun (WGS) entry which is preliminary data.</text>
</comment>
<gene>
    <name evidence="2" type="ORF">BBAD15_g7851</name>
</gene>
<protein>
    <submittedName>
        <fullName evidence="2">Tyrosine-protein phosphatase</fullName>
    </submittedName>
</protein>
<dbReference type="InterPro" id="IPR000387">
    <property type="entry name" value="Tyr_Pase_dom"/>
</dbReference>
<organism evidence="2 3">
    <name type="scientific">Beauveria bassiana D1-5</name>
    <dbReference type="NCBI Taxonomy" id="1245745"/>
    <lineage>
        <taxon>Eukaryota</taxon>
        <taxon>Fungi</taxon>
        <taxon>Dikarya</taxon>
        <taxon>Ascomycota</taxon>
        <taxon>Pezizomycotina</taxon>
        <taxon>Sordariomycetes</taxon>
        <taxon>Hypocreomycetidae</taxon>
        <taxon>Hypocreales</taxon>
        <taxon>Cordycipitaceae</taxon>
        <taxon>Beauveria</taxon>
    </lineage>
</organism>
<dbReference type="Gene3D" id="3.90.190.10">
    <property type="entry name" value="Protein tyrosine phosphatase superfamily"/>
    <property type="match status" value="1"/>
</dbReference>
<dbReference type="GO" id="GO:0004721">
    <property type="term" value="F:phosphoprotein phosphatase activity"/>
    <property type="evidence" value="ECO:0007669"/>
    <property type="project" value="InterPro"/>
</dbReference>
<dbReference type="HOGENOM" id="CLU_057546_1_3_1"/>
<dbReference type="PANTHER" id="PTHR31126">
    <property type="entry name" value="TYROSINE-PROTEIN PHOSPHATASE"/>
    <property type="match status" value="1"/>
</dbReference>
<dbReference type="PANTHER" id="PTHR31126:SF73">
    <property type="entry name" value="TYROSINE SPECIFIC PROTEIN PHOSPHATASES DOMAIN-CONTAINING PROTEIN"/>
    <property type="match status" value="1"/>
</dbReference>
<proteinExistence type="predicted"/>
<reference evidence="2 3" key="1">
    <citation type="submission" date="2012-10" db="EMBL/GenBank/DDBJ databases">
        <title>Genome sequencing and analysis of entomopathogenic fungi Beauveria bassiana D1-5.</title>
        <authorList>
            <person name="Li Q."/>
            <person name="Wang L."/>
            <person name="Zhang Z."/>
            <person name="Wang Q."/>
            <person name="Ren J."/>
            <person name="Wang M."/>
            <person name="Xu W."/>
            <person name="Wang J."/>
            <person name="Lu Y."/>
            <person name="Du Q."/>
            <person name="Sun Z."/>
        </authorList>
    </citation>
    <scope>NUCLEOTIDE SEQUENCE [LARGE SCALE GENOMIC DNA]</scope>
    <source>
        <strain evidence="2 3">D1-5</strain>
    </source>
</reference>
<name>A0A0A2VKI2_BEABA</name>
<evidence type="ECO:0000313" key="2">
    <source>
        <dbReference type="EMBL" id="KGQ06827.1"/>
    </source>
</evidence>
<dbReference type="Proteomes" id="UP000030106">
    <property type="component" value="Unassembled WGS sequence"/>
</dbReference>
<dbReference type="InterPro" id="IPR029021">
    <property type="entry name" value="Prot-tyrosine_phosphatase-like"/>
</dbReference>
<dbReference type="STRING" id="1245745.A0A0A2VKI2"/>
<feature type="domain" description="Tyrosine specific protein phosphatases" evidence="1">
    <location>
        <begin position="150"/>
        <end position="212"/>
    </location>
</feature>
<sequence>MPLDVAAVDALAATDVRTVIPSEQLLPVLTAPPFVPSRSLLNLRDAGAVPGSAIPPGRVYRCGTLEYAAGDPEALAWLAAHVRHVYDLRREGAERDGAPDPRVPGVDNIWRPARGDYPTPALADFAAAEGIHAWRAQYLNVALAYGPTFRAVLEQVRDKPREPMLFHCSAGRDRTGVLAGLLHHLAGSPPEAVIRDYMLSRIGIEPVRDKLMPFAMKTVGITDPETPGFYNLVQLRPEYWNAFLDALNERFGGWDGYITSADGLGFSDKELEVIKVNMRTE</sequence>
<evidence type="ECO:0000313" key="3">
    <source>
        <dbReference type="Proteomes" id="UP000030106"/>
    </source>
</evidence>
<dbReference type="eggNOG" id="ENOG502SB6D">
    <property type="taxonomic scope" value="Eukaryota"/>
</dbReference>
<dbReference type="InterPro" id="IPR016130">
    <property type="entry name" value="Tyr_Pase_AS"/>
</dbReference>